<accession>A0A074ZHF8</accession>
<keyword evidence="4" id="KW-1185">Reference proteome</keyword>
<dbReference type="OrthoDB" id="6267648at2759"/>
<keyword evidence="2" id="KW-0732">Signal</keyword>
<proteinExistence type="predicted"/>
<dbReference type="CTD" id="20328129"/>
<dbReference type="Proteomes" id="UP000054324">
    <property type="component" value="Unassembled WGS sequence"/>
</dbReference>
<dbReference type="EMBL" id="KL596742">
    <property type="protein sequence ID" value="KER26663.1"/>
    <property type="molecule type" value="Genomic_DNA"/>
</dbReference>
<gene>
    <name evidence="3" type="ORF">T265_13962</name>
</gene>
<protein>
    <submittedName>
        <fullName evidence="3">Uncharacterized protein</fullName>
    </submittedName>
</protein>
<feature type="region of interest" description="Disordered" evidence="1">
    <location>
        <begin position="221"/>
        <end position="252"/>
    </location>
</feature>
<dbReference type="RefSeq" id="XP_009169627.1">
    <property type="nucleotide sequence ID" value="XM_009171363.1"/>
</dbReference>
<dbReference type="KEGG" id="ovi:T265_13962"/>
<feature type="chain" id="PRO_5012836485" evidence="2">
    <location>
        <begin position="16"/>
        <end position="541"/>
    </location>
</feature>
<evidence type="ECO:0000313" key="3">
    <source>
        <dbReference type="EMBL" id="KER26663.1"/>
    </source>
</evidence>
<evidence type="ECO:0000313" key="4">
    <source>
        <dbReference type="Proteomes" id="UP000054324"/>
    </source>
</evidence>
<feature type="signal peptide" evidence="2">
    <location>
        <begin position="1"/>
        <end position="15"/>
    </location>
</feature>
<organism evidence="3 4">
    <name type="scientific">Opisthorchis viverrini</name>
    <name type="common">Southeast Asian liver fluke</name>
    <dbReference type="NCBI Taxonomy" id="6198"/>
    <lineage>
        <taxon>Eukaryota</taxon>
        <taxon>Metazoa</taxon>
        <taxon>Spiralia</taxon>
        <taxon>Lophotrochozoa</taxon>
        <taxon>Platyhelminthes</taxon>
        <taxon>Trematoda</taxon>
        <taxon>Digenea</taxon>
        <taxon>Opisthorchiida</taxon>
        <taxon>Opisthorchiata</taxon>
        <taxon>Opisthorchiidae</taxon>
        <taxon>Opisthorchis</taxon>
    </lineage>
</organism>
<dbReference type="GeneID" id="20328129"/>
<name>A0A074ZHF8_OPIVI</name>
<dbReference type="AlphaFoldDB" id="A0A074ZHF8"/>
<evidence type="ECO:0000256" key="1">
    <source>
        <dbReference type="SAM" id="MobiDB-lite"/>
    </source>
</evidence>
<feature type="compositionally biased region" description="Basic and acidic residues" evidence="1">
    <location>
        <begin position="466"/>
        <end position="479"/>
    </location>
</feature>
<sequence length="541" mass="63711">MNFVLWFFLFDLTIAQHFTPRWGPRLPRMRRPLPGSHPWPRFYRRTFWFRHSKPPIPPGHFAYHPMPRFPVRHLAHHHAPQPVYNPPPPELAFHFKPQIGFQSNIHQFQNGEQAWQSNPVGEETSLYKNTPDGSLAKGYVDPLNTKKTGESEIQLKKDEYHVTKKENEASKVAEKEDLVVPPKKTESLEIGPYDKWLQMYKRRNLLNDKYSEESEDVNYGIPQLNTYPRDEKEEPSLWRKKQDSTELDDNYSGSEFDAVEQETYENTVPKKFRSKVRVGGDNMDEDMYKSNTKERIADVYKPELHNGLSLKKMHMNSFPMDALASKELDEIRRHIKAFEDRDERYSKKVHKLGTTWMDSDDYKLNKLLGHNIQTNLYNDEERTTLRRHKSPFAGNKARELARLRSQERLLKKSKPRGMRKVKDMRDTFEYLNSEYLAPKGDRKRKALMRQLSKHVRGRSRSTVYVGDHKSPTKPSEKFPSKISNEGKNNRHGRPAKNVRSAFAEYGRYKPVEVIEEEEYVEDHAVDIGPAIPLNSYNNYYY</sequence>
<reference evidence="3 4" key="1">
    <citation type="submission" date="2013-11" db="EMBL/GenBank/DDBJ databases">
        <title>Opisthorchis viverrini - life in the bile duct.</title>
        <authorList>
            <person name="Young N.D."/>
            <person name="Nagarajan N."/>
            <person name="Lin S.J."/>
            <person name="Korhonen P.K."/>
            <person name="Jex A.R."/>
            <person name="Hall R.S."/>
            <person name="Safavi-Hemami H."/>
            <person name="Kaewkong W."/>
            <person name="Bertrand D."/>
            <person name="Gao S."/>
            <person name="Seet Q."/>
            <person name="Wongkham S."/>
            <person name="Teh B.T."/>
            <person name="Wongkham C."/>
            <person name="Intapan P.M."/>
            <person name="Maleewong W."/>
            <person name="Yang X."/>
            <person name="Hu M."/>
            <person name="Wang Z."/>
            <person name="Hofmann A."/>
            <person name="Sternberg P.W."/>
            <person name="Tan P."/>
            <person name="Wang J."/>
            <person name="Gasser R.B."/>
        </authorList>
    </citation>
    <scope>NUCLEOTIDE SEQUENCE [LARGE SCALE GENOMIC DNA]</scope>
</reference>
<feature type="compositionally biased region" description="Basic and acidic residues" evidence="1">
    <location>
        <begin position="228"/>
        <end position="244"/>
    </location>
</feature>
<feature type="region of interest" description="Disordered" evidence="1">
    <location>
        <begin position="451"/>
        <end position="494"/>
    </location>
</feature>
<evidence type="ECO:0000256" key="2">
    <source>
        <dbReference type="SAM" id="SignalP"/>
    </source>
</evidence>